<sequence>MGKPENPSTEVSVIHMKELEVDPERYGELLMDDRVMGCILEKATEGVLSPGRNAMTASTTVTKTWSRFWNYEEDLSVKLMRYRRNRHAMH</sequence>
<keyword evidence="2" id="KW-1185">Reference proteome</keyword>
<comment type="caution">
    <text evidence="1">The sequence shown here is derived from an EMBL/GenBank/DDBJ whole genome shotgun (WGS) entry which is preliminary data.</text>
</comment>
<protein>
    <submittedName>
        <fullName evidence="1">Uncharacterized protein</fullName>
    </submittedName>
</protein>
<dbReference type="AlphaFoldDB" id="A0A5N4E5W8"/>
<gene>
    <name evidence="1" type="ORF">Cadr_000006659</name>
</gene>
<evidence type="ECO:0000313" key="1">
    <source>
        <dbReference type="EMBL" id="KAB1278396.1"/>
    </source>
</evidence>
<evidence type="ECO:0000313" key="2">
    <source>
        <dbReference type="Proteomes" id="UP000299084"/>
    </source>
</evidence>
<accession>A0A5N4E5W8</accession>
<dbReference type="EMBL" id="JWIN03000005">
    <property type="protein sequence ID" value="KAB1278396.1"/>
    <property type="molecule type" value="Genomic_DNA"/>
</dbReference>
<reference evidence="1 2" key="1">
    <citation type="journal article" date="2019" name="Mol. Ecol. Resour.">
        <title>Improving Illumina assemblies with Hi-C and long reads: an example with the North African dromedary.</title>
        <authorList>
            <person name="Elbers J.P."/>
            <person name="Rogers M.F."/>
            <person name="Perelman P.L."/>
            <person name="Proskuryakova A.A."/>
            <person name="Serdyukova N.A."/>
            <person name="Johnson W.E."/>
            <person name="Horin P."/>
            <person name="Corander J."/>
            <person name="Murphy D."/>
            <person name="Burger P.A."/>
        </authorList>
    </citation>
    <scope>NUCLEOTIDE SEQUENCE [LARGE SCALE GENOMIC DNA]</scope>
    <source>
        <strain evidence="1">Drom800</strain>
        <tissue evidence="1">Blood</tissue>
    </source>
</reference>
<dbReference type="Proteomes" id="UP000299084">
    <property type="component" value="Unassembled WGS sequence"/>
</dbReference>
<organism evidence="1 2">
    <name type="scientific">Camelus dromedarius</name>
    <name type="common">Dromedary</name>
    <name type="synonym">Arabian camel</name>
    <dbReference type="NCBI Taxonomy" id="9838"/>
    <lineage>
        <taxon>Eukaryota</taxon>
        <taxon>Metazoa</taxon>
        <taxon>Chordata</taxon>
        <taxon>Craniata</taxon>
        <taxon>Vertebrata</taxon>
        <taxon>Euteleostomi</taxon>
        <taxon>Mammalia</taxon>
        <taxon>Eutheria</taxon>
        <taxon>Laurasiatheria</taxon>
        <taxon>Artiodactyla</taxon>
        <taxon>Tylopoda</taxon>
        <taxon>Camelidae</taxon>
        <taxon>Camelus</taxon>
    </lineage>
</organism>
<proteinExistence type="predicted"/>
<name>A0A5N4E5W8_CAMDR</name>